<dbReference type="RefSeq" id="WP_047685188.1">
    <property type="nucleotide sequence ID" value="NZ_MYLJ01000136.1"/>
</dbReference>
<feature type="region of interest" description="Disordered" evidence="1">
    <location>
        <begin position="33"/>
        <end position="68"/>
    </location>
</feature>
<feature type="compositionally biased region" description="Basic and acidic residues" evidence="1">
    <location>
        <begin position="43"/>
        <end position="68"/>
    </location>
</feature>
<proteinExistence type="predicted"/>
<dbReference type="GeneID" id="45138691"/>
<dbReference type="AlphaFoldDB" id="A0A5U2C5X7"/>
<gene>
    <name evidence="2" type="ORF">BUX03_22165</name>
</gene>
<organism evidence="2">
    <name type="scientific">Salmonella enterica</name>
    <name type="common">Salmonella choleraesuis</name>
    <dbReference type="NCBI Taxonomy" id="28901"/>
    <lineage>
        <taxon>Bacteria</taxon>
        <taxon>Pseudomonadati</taxon>
        <taxon>Pseudomonadota</taxon>
        <taxon>Gammaproteobacteria</taxon>
        <taxon>Enterobacterales</taxon>
        <taxon>Enterobacteriaceae</taxon>
        <taxon>Salmonella</taxon>
    </lineage>
</organism>
<evidence type="ECO:0000313" key="2">
    <source>
        <dbReference type="EMBL" id="EBQ6860676.1"/>
    </source>
</evidence>
<accession>A0A5U2C5X7</accession>
<dbReference type="EMBL" id="AAGPUO010000049">
    <property type="protein sequence ID" value="EBQ6860676.1"/>
    <property type="molecule type" value="Genomic_DNA"/>
</dbReference>
<comment type="caution">
    <text evidence="2">The sequence shown here is derived from an EMBL/GenBank/DDBJ whole genome shotgun (WGS) entry which is preliminary data.</text>
</comment>
<name>A0A5U2C5X7_SALER</name>
<sequence>MNVFGLNFLEKMESEQKVDVSNWAWKPENSEAQRIYGSGMSTKSRESTYAAEKDSREDSDRPNEGLAA</sequence>
<protein>
    <submittedName>
        <fullName evidence="2">Uncharacterized protein</fullName>
    </submittedName>
</protein>
<evidence type="ECO:0000256" key="1">
    <source>
        <dbReference type="SAM" id="MobiDB-lite"/>
    </source>
</evidence>
<reference evidence="2" key="1">
    <citation type="submission" date="2018-07" db="EMBL/GenBank/DDBJ databases">
        <authorList>
            <consortium name="GenomeTrakr network: Whole genome sequencing for foodborne pathogen traceback"/>
        </authorList>
    </citation>
    <scope>NUCLEOTIDE SEQUENCE</scope>
    <source>
        <strain evidence="2">FDA00011140</strain>
    </source>
</reference>